<dbReference type="InterPro" id="IPR003595">
    <property type="entry name" value="Tyr_Pase_cat"/>
</dbReference>
<feature type="domain" description="Tyrosine-protein phosphatase" evidence="5">
    <location>
        <begin position="56"/>
        <end position="326"/>
    </location>
</feature>
<proteinExistence type="predicted"/>
<dbReference type="SUPFAM" id="SSF52799">
    <property type="entry name" value="(Phosphotyrosine protein) phosphatases II"/>
    <property type="match status" value="1"/>
</dbReference>
<dbReference type="AlphaFoldDB" id="A0A8S3Z7L7"/>
<feature type="non-terminal residue" evidence="7">
    <location>
        <position position="1"/>
    </location>
</feature>
<dbReference type="GO" id="GO:0004725">
    <property type="term" value="F:protein tyrosine phosphatase activity"/>
    <property type="evidence" value="ECO:0007669"/>
    <property type="project" value="UniProtKB-EC"/>
</dbReference>
<dbReference type="FunFam" id="3.90.190.10:FF:000102">
    <property type="entry name" value="Receptor-type tyrosine-protein phosphatase"/>
    <property type="match status" value="1"/>
</dbReference>
<reference evidence="7" key="1">
    <citation type="submission" date="2021-04" db="EMBL/GenBank/DDBJ databases">
        <authorList>
            <consortium name="Molecular Ecology Group"/>
        </authorList>
    </citation>
    <scope>NUCLEOTIDE SEQUENCE</scope>
</reference>
<dbReference type="InterPro" id="IPR000387">
    <property type="entry name" value="Tyr_Pase_dom"/>
</dbReference>
<keyword evidence="2" id="KW-0378">Hydrolase</keyword>
<organism evidence="7 8">
    <name type="scientific">Candidula unifasciata</name>
    <dbReference type="NCBI Taxonomy" id="100452"/>
    <lineage>
        <taxon>Eukaryota</taxon>
        <taxon>Metazoa</taxon>
        <taxon>Spiralia</taxon>
        <taxon>Lophotrochozoa</taxon>
        <taxon>Mollusca</taxon>
        <taxon>Gastropoda</taxon>
        <taxon>Heterobranchia</taxon>
        <taxon>Euthyneura</taxon>
        <taxon>Panpulmonata</taxon>
        <taxon>Eupulmonata</taxon>
        <taxon>Stylommatophora</taxon>
        <taxon>Helicina</taxon>
        <taxon>Helicoidea</taxon>
        <taxon>Geomitridae</taxon>
        <taxon>Candidula</taxon>
    </lineage>
</organism>
<dbReference type="PROSITE" id="PS50055">
    <property type="entry name" value="TYR_PHOSPHATASE_PTP"/>
    <property type="match status" value="1"/>
</dbReference>
<dbReference type="InterPro" id="IPR000242">
    <property type="entry name" value="PTP_cat"/>
</dbReference>
<dbReference type="SMART" id="SM00194">
    <property type="entry name" value="PTPc"/>
    <property type="match status" value="1"/>
</dbReference>
<evidence type="ECO:0000256" key="3">
    <source>
        <dbReference type="ARBA" id="ARBA00022912"/>
    </source>
</evidence>
<comment type="catalytic activity">
    <reaction evidence="4">
        <text>O-phospho-L-tyrosyl-[protein] + H2O = L-tyrosyl-[protein] + phosphate</text>
        <dbReference type="Rhea" id="RHEA:10684"/>
        <dbReference type="Rhea" id="RHEA-COMP:10136"/>
        <dbReference type="Rhea" id="RHEA-COMP:20101"/>
        <dbReference type="ChEBI" id="CHEBI:15377"/>
        <dbReference type="ChEBI" id="CHEBI:43474"/>
        <dbReference type="ChEBI" id="CHEBI:46858"/>
        <dbReference type="ChEBI" id="CHEBI:61978"/>
        <dbReference type="EC" id="3.1.3.48"/>
    </reaction>
</comment>
<evidence type="ECO:0000259" key="5">
    <source>
        <dbReference type="PROSITE" id="PS50055"/>
    </source>
</evidence>
<dbReference type="PANTHER" id="PTHR19134:SF449">
    <property type="entry name" value="TYROSINE-PROTEIN PHOSPHATASE 1"/>
    <property type="match status" value="1"/>
</dbReference>
<evidence type="ECO:0000259" key="6">
    <source>
        <dbReference type="PROSITE" id="PS50056"/>
    </source>
</evidence>
<keyword evidence="8" id="KW-1185">Reference proteome</keyword>
<evidence type="ECO:0000313" key="7">
    <source>
        <dbReference type="EMBL" id="CAG5125373.1"/>
    </source>
</evidence>
<dbReference type="EMBL" id="CAJHNH020002038">
    <property type="protein sequence ID" value="CAG5125373.1"/>
    <property type="molecule type" value="Genomic_DNA"/>
</dbReference>
<evidence type="ECO:0000256" key="4">
    <source>
        <dbReference type="ARBA" id="ARBA00051722"/>
    </source>
</evidence>
<keyword evidence="3" id="KW-0904">Protein phosphatase</keyword>
<accession>A0A8S3Z7L7</accession>
<dbReference type="OrthoDB" id="10253954at2759"/>
<comment type="caution">
    <text evidence="7">The sequence shown here is derived from an EMBL/GenBank/DDBJ whole genome shotgun (WGS) entry which is preliminary data.</text>
</comment>
<evidence type="ECO:0000256" key="2">
    <source>
        <dbReference type="ARBA" id="ARBA00022801"/>
    </source>
</evidence>
<dbReference type="PRINTS" id="PR00700">
    <property type="entry name" value="PRTYPHPHTASE"/>
</dbReference>
<sequence>MIKSRPSMVASLREYKFIYECLFEEFQAGDTVLRLDLTDKFRALEARNPQTGFSYLMDEYRMLSTFTPDLHPRTCTAGLLPENERKNVDQSIVPPDFYRPFLNVRGNPSTDGYINALFVDGFRRQREFLVTQCPLNNTVYAFWRMVYDYQVQSIVQLGTFSGHNQAQYIPVTGSRRFEYLLVELVNVSLQRSITIRNLKLCSDTLAGVENRAVRHFQLAHGQEDNTAAPVSQDSCPNSPAEIIHLLELVMAWQKAANRRTRPIVVCCTNGATHCGVFCCSAVLCERLREDQEVDLYHTVKHVKRRRPQFIADFDQYRFLYQVLLEYMDNFLDNGGEVKDGGEGTEKLLVDCRCLHRILDNMDPCDDVSLRATDCSPCATQRQTSVRFRPSAPAGYGMSEGNSCVISSFAGIPVLETELKGEKET</sequence>
<protein>
    <recommendedName>
        <fullName evidence="1">protein-tyrosine-phosphatase</fullName>
        <ecNumber evidence="1">3.1.3.48</ecNumber>
    </recommendedName>
</protein>
<dbReference type="InterPro" id="IPR050348">
    <property type="entry name" value="Protein-Tyr_Phosphatase"/>
</dbReference>
<dbReference type="Pfam" id="PF00102">
    <property type="entry name" value="Y_phosphatase"/>
    <property type="match status" value="1"/>
</dbReference>
<evidence type="ECO:0000313" key="8">
    <source>
        <dbReference type="Proteomes" id="UP000678393"/>
    </source>
</evidence>
<dbReference type="Gene3D" id="3.90.190.10">
    <property type="entry name" value="Protein tyrosine phosphatase superfamily"/>
    <property type="match status" value="1"/>
</dbReference>
<dbReference type="InterPro" id="IPR029021">
    <property type="entry name" value="Prot-tyrosine_phosphatase-like"/>
</dbReference>
<dbReference type="SMART" id="SM00404">
    <property type="entry name" value="PTPc_motif"/>
    <property type="match status" value="1"/>
</dbReference>
<dbReference type="PROSITE" id="PS50056">
    <property type="entry name" value="TYR_PHOSPHATASE_2"/>
    <property type="match status" value="1"/>
</dbReference>
<evidence type="ECO:0000256" key="1">
    <source>
        <dbReference type="ARBA" id="ARBA00013064"/>
    </source>
</evidence>
<dbReference type="Proteomes" id="UP000678393">
    <property type="component" value="Unassembled WGS sequence"/>
</dbReference>
<dbReference type="EC" id="3.1.3.48" evidence="1"/>
<name>A0A8S3Z7L7_9EUPU</name>
<feature type="domain" description="Tyrosine specific protein phosphatases" evidence="6">
    <location>
        <begin position="243"/>
        <end position="317"/>
    </location>
</feature>
<gene>
    <name evidence="7" type="ORF">CUNI_LOCUS10931</name>
</gene>
<dbReference type="PANTHER" id="PTHR19134">
    <property type="entry name" value="RECEPTOR-TYPE TYROSINE-PROTEIN PHOSPHATASE"/>
    <property type="match status" value="1"/>
</dbReference>